<accession>A0AB34IU34</accession>
<keyword evidence="8" id="KW-1185">Reference proteome</keyword>
<reference evidence="7 8" key="1">
    <citation type="journal article" date="2024" name="Science">
        <title>Giant polyketide synthase enzymes in the biosynthesis of giant marine polyether toxins.</title>
        <authorList>
            <person name="Fallon T.R."/>
            <person name="Shende V.V."/>
            <person name="Wierzbicki I.H."/>
            <person name="Pendleton A.L."/>
            <person name="Watervoot N.F."/>
            <person name="Auber R.P."/>
            <person name="Gonzalez D.J."/>
            <person name="Wisecaver J.H."/>
            <person name="Moore B.S."/>
        </authorList>
    </citation>
    <scope>NUCLEOTIDE SEQUENCE [LARGE SCALE GENOMIC DNA]</scope>
    <source>
        <strain evidence="7 8">12B1</strain>
    </source>
</reference>
<dbReference type="GO" id="GO:0005886">
    <property type="term" value="C:plasma membrane"/>
    <property type="evidence" value="ECO:0007669"/>
    <property type="project" value="TreeGrafter"/>
</dbReference>
<evidence type="ECO:0000256" key="4">
    <source>
        <dbReference type="ARBA" id="ARBA00022989"/>
    </source>
</evidence>
<dbReference type="GO" id="GO:0005783">
    <property type="term" value="C:endoplasmic reticulum"/>
    <property type="evidence" value="ECO:0007669"/>
    <property type="project" value="TreeGrafter"/>
</dbReference>
<dbReference type="Pfam" id="PF03381">
    <property type="entry name" value="CDC50"/>
    <property type="match status" value="2"/>
</dbReference>
<evidence type="ECO:0000313" key="8">
    <source>
        <dbReference type="Proteomes" id="UP001515480"/>
    </source>
</evidence>
<comment type="similarity">
    <text evidence="2">Belongs to the CDC50/LEM3 family.</text>
</comment>
<sequence>MEAGEGKALKEEELLGLAQSLRVKRGYRNQSWASTPQPCLGFLCSCCSACSFGIFAITLAGVLIGVHANLHSEKVEYACHTRSCACNMSAPTCSVTFHVRKALRPPLVLQYELDNFYQAHYRFIRAEDERLQLLRDSAYNDSLELLTSSGRRVDLDTTAQFGTSKYNGQRPGDSPLLAAFLTPSAYRHLRKPYARVREALPVGNYTMLIGNHYPTSTFLGSKSFVLTSFDSTLGGNQPTLYLFCFVFGAISMILGALVMLLAICPLPIDFKCDKLENQHRLYLANEEMRIAAEQKEAEDDEKQTSLLNSDVQKGLELIQRYAAPALKEAKEHGTANLVAAALKMKQQEAPVPRSQQRRQSQTLLLKAENKYKRCV</sequence>
<keyword evidence="3 6" id="KW-0812">Transmembrane</keyword>
<dbReference type="Proteomes" id="UP001515480">
    <property type="component" value="Unassembled WGS sequence"/>
</dbReference>
<dbReference type="PANTHER" id="PTHR10926">
    <property type="entry name" value="CELL CYCLE CONTROL PROTEIN 50"/>
    <property type="match status" value="1"/>
</dbReference>
<keyword evidence="4 6" id="KW-1133">Transmembrane helix</keyword>
<comment type="subcellular location">
    <subcellularLocation>
        <location evidence="1">Membrane</location>
        <topology evidence="1">Multi-pass membrane protein</topology>
    </subcellularLocation>
</comment>
<dbReference type="InterPro" id="IPR005045">
    <property type="entry name" value="CDC50/LEM3_fam"/>
</dbReference>
<evidence type="ECO:0000313" key="7">
    <source>
        <dbReference type="EMBL" id="KAL1505052.1"/>
    </source>
</evidence>
<feature type="transmembrane region" description="Helical" evidence="6">
    <location>
        <begin position="240"/>
        <end position="263"/>
    </location>
</feature>
<dbReference type="AlphaFoldDB" id="A0AB34IU34"/>
<evidence type="ECO:0000256" key="2">
    <source>
        <dbReference type="ARBA" id="ARBA00009457"/>
    </source>
</evidence>
<dbReference type="GO" id="GO:0005794">
    <property type="term" value="C:Golgi apparatus"/>
    <property type="evidence" value="ECO:0007669"/>
    <property type="project" value="TreeGrafter"/>
</dbReference>
<dbReference type="EMBL" id="JBGBPQ010000019">
    <property type="protein sequence ID" value="KAL1505052.1"/>
    <property type="molecule type" value="Genomic_DNA"/>
</dbReference>
<organism evidence="7 8">
    <name type="scientific">Prymnesium parvum</name>
    <name type="common">Toxic golden alga</name>
    <dbReference type="NCBI Taxonomy" id="97485"/>
    <lineage>
        <taxon>Eukaryota</taxon>
        <taxon>Haptista</taxon>
        <taxon>Haptophyta</taxon>
        <taxon>Prymnesiophyceae</taxon>
        <taxon>Prymnesiales</taxon>
        <taxon>Prymnesiaceae</taxon>
        <taxon>Prymnesium</taxon>
    </lineage>
</organism>
<name>A0AB34IU34_PRYPA</name>
<comment type="caution">
    <text evidence="7">The sequence shown here is derived from an EMBL/GenBank/DDBJ whole genome shotgun (WGS) entry which is preliminary data.</text>
</comment>
<gene>
    <name evidence="7" type="ORF">AB1Y20_008812</name>
</gene>
<proteinExistence type="inferred from homology"/>
<evidence type="ECO:0000256" key="3">
    <source>
        <dbReference type="ARBA" id="ARBA00022692"/>
    </source>
</evidence>
<evidence type="ECO:0000256" key="6">
    <source>
        <dbReference type="SAM" id="Phobius"/>
    </source>
</evidence>
<evidence type="ECO:0000256" key="1">
    <source>
        <dbReference type="ARBA" id="ARBA00004141"/>
    </source>
</evidence>
<keyword evidence="5 6" id="KW-0472">Membrane</keyword>
<protein>
    <submittedName>
        <fullName evidence="7">Uncharacterized protein</fullName>
    </submittedName>
</protein>
<evidence type="ECO:0000256" key="5">
    <source>
        <dbReference type="ARBA" id="ARBA00023136"/>
    </source>
</evidence>
<dbReference type="PANTHER" id="PTHR10926:SF0">
    <property type="entry name" value="CDC50, ISOFORM A"/>
    <property type="match status" value="1"/>
</dbReference>